<keyword evidence="8 16" id="KW-0812">Transmembrane</keyword>
<feature type="transmembrane region" description="Helical" evidence="16">
    <location>
        <begin position="409"/>
        <end position="429"/>
    </location>
</feature>
<feature type="transmembrane region" description="Helical" evidence="16">
    <location>
        <begin position="146"/>
        <end position="164"/>
    </location>
</feature>
<feature type="transmembrane region" description="Helical" evidence="16">
    <location>
        <begin position="25"/>
        <end position="49"/>
    </location>
</feature>
<evidence type="ECO:0000256" key="5">
    <source>
        <dbReference type="ARBA" id="ARBA00022519"/>
    </source>
</evidence>
<reference evidence="20 21" key="1">
    <citation type="submission" date="2015-03" db="EMBL/GenBank/DDBJ databases">
        <title>Draft Genome Sequence of Burkholderia andropogonis type strain ICMP2807, isolated from Sorghum bicolor.</title>
        <authorList>
            <person name="Lopes-Santos L."/>
            <person name="Castro D.B."/>
            <person name="Ottoboni L.M."/>
            <person name="Park D."/>
            <person name="Weirc B.S."/>
            <person name="Destefano S.A."/>
        </authorList>
    </citation>
    <scope>NUCLEOTIDE SEQUENCE [LARGE SCALE GENOMIC DNA]</scope>
    <source>
        <strain evidence="20 21">ICMP2807</strain>
    </source>
</reference>
<dbReference type="CDD" id="cd17546">
    <property type="entry name" value="REC_hyHK_CKI1_RcsC-like"/>
    <property type="match status" value="1"/>
</dbReference>
<evidence type="ECO:0000313" key="21">
    <source>
        <dbReference type="Proteomes" id="UP000033618"/>
    </source>
</evidence>
<gene>
    <name evidence="20" type="ORF">WM40_11700</name>
</gene>
<dbReference type="Pfam" id="PF13520">
    <property type="entry name" value="AA_permease_2"/>
    <property type="match status" value="1"/>
</dbReference>
<feature type="modified residue" description="4-aspartylphosphate" evidence="15">
    <location>
        <position position="974"/>
    </location>
</feature>
<evidence type="ECO:0000256" key="1">
    <source>
        <dbReference type="ARBA" id="ARBA00000085"/>
    </source>
</evidence>
<feature type="transmembrane region" description="Helical" evidence="16">
    <location>
        <begin position="212"/>
        <end position="234"/>
    </location>
</feature>
<dbReference type="InterPro" id="IPR003661">
    <property type="entry name" value="HisK_dim/P_dom"/>
</dbReference>
<dbReference type="InterPro" id="IPR005467">
    <property type="entry name" value="His_kinase_dom"/>
</dbReference>
<dbReference type="GO" id="GO:0022857">
    <property type="term" value="F:transmembrane transporter activity"/>
    <property type="evidence" value="ECO:0007669"/>
    <property type="project" value="InterPro"/>
</dbReference>
<dbReference type="InterPro" id="IPR003594">
    <property type="entry name" value="HATPase_dom"/>
</dbReference>
<feature type="transmembrane region" description="Helical" evidence="16">
    <location>
        <begin position="55"/>
        <end position="77"/>
    </location>
</feature>
<sequence>MDHAQSGSVTNDDAAQEGGRFPRTLGWASLSALAMGGSNQSLFLIAALLVGGEHIPGIGTLGLALFVVGILLSYAALPGWTELVLMYPRKVGGIAAVCTDAFRRYGDMPSALVGICYWWGWIPTCGITAILCASAIHQWFLPQLSVTLMACTLVGFCTLLNLSGIKHVARLSIPIAILSGLLAFISALLPVTTGAVDWHQSFDLRLETPFPGWFGTVTALMAGLYLVGFAAPAFEAVACHVGETKDPARNVPRAIKVSAGMASIFFVALPFIWLGTIGKAELAGNLGSSLSPTFAPLFGSFAKSAALGFMVFNMFHGTMQPLAGASRTLWQMADDGLLPTFLGRLSAKQVPTAATLMTAATAIAFLLFGDPIWLVAAANFTYLIGIAAPSLAVWLLRRSAPQAPRLYQAPRFTLGLGLLVAAIWIASTVLGFQQFGVPTILAGLSMAYSGALLHAFRKWQDRRRNGLHGFTMNLHVKLTGAMLLVLGLDGAGYLLAVSQLPVPAPMSSALADIFTAVALLTMVVGIVLPGTISQTAKSVGDAAERLASVTLYELASAIRTLGEGDTGMVKINASQDQLPVYSRDELGLMSESFNTIHRHVLIAVEGIDMARGQLDKTRSGLIESNRLLEAKVLEERKLIEELRLAKQIVEMSNGAKDRFVARMSHELRTPLHGVLASAELLELRGLDHDATQLAHTIQECGGALLNLVDHMIEVTTTESNEATLNATTFDALAMLNALCRQYQRKAKWKGLSFTAETTGFERYLISVDREKIYWIVNNLLSNAVRFTNIGYVVFKAELLTLANDVNQLSLTVRDSGSGIDLARAEEVFASFLRAEQGSARIVDSAGIGLFLVRELVKKLDGETTMRSEMDAGTDISLTLPVGILPRKDSKPGVEHGQREGLDAYNAGEAVDALEPAEPALWHRPRILLAEDNPVNQAVAMASLKRIGLTADLAVNGRAALARFELAEYDMVLMDCHMPYVDGAAATEAIRALEKARGTSPVPVIGITADMTAGNISRCRRAGMNHILSKPFTVREFEACIVEFLPEPYPGARSAVGLSSNPFFTNARPDTIALPAARSGSEAAHPGDLIFDEQSVRALQALADDDTPDFADDLVKTFVHNATAQLDALMAALADNDSDQIKQISHSLKSSSAYVGASGFSTLMRALERDAANISQKDLMDYRGRLPIAFQFVKESLNRIFAQRGHDV</sequence>
<dbReference type="Pfam" id="PF01627">
    <property type="entry name" value="Hpt"/>
    <property type="match status" value="1"/>
</dbReference>
<dbReference type="PATRIC" id="fig|28092.6.peg.2747"/>
<evidence type="ECO:0000256" key="14">
    <source>
        <dbReference type="PROSITE-ProRule" id="PRU00110"/>
    </source>
</evidence>
<dbReference type="InterPro" id="IPR004358">
    <property type="entry name" value="Sig_transdc_His_kin-like_C"/>
</dbReference>
<dbReference type="STRING" id="28092.WM40_11700"/>
<dbReference type="Pfam" id="PF00072">
    <property type="entry name" value="Response_reg"/>
    <property type="match status" value="1"/>
</dbReference>
<dbReference type="SUPFAM" id="SSF47226">
    <property type="entry name" value="Histidine-containing phosphotransfer domain, HPT domain"/>
    <property type="match status" value="1"/>
</dbReference>
<feature type="transmembrane region" description="Helical" evidence="16">
    <location>
        <begin position="294"/>
        <end position="312"/>
    </location>
</feature>
<dbReference type="Pfam" id="PF00512">
    <property type="entry name" value="HisKA"/>
    <property type="match status" value="1"/>
</dbReference>
<dbReference type="InterPro" id="IPR001789">
    <property type="entry name" value="Sig_transdc_resp-reg_receiver"/>
</dbReference>
<feature type="domain" description="Histidine kinase" evidence="17">
    <location>
        <begin position="662"/>
        <end position="883"/>
    </location>
</feature>
<evidence type="ECO:0000256" key="6">
    <source>
        <dbReference type="ARBA" id="ARBA00022553"/>
    </source>
</evidence>
<keyword evidence="6 15" id="KW-0597">Phosphoprotein</keyword>
<evidence type="ECO:0000259" key="19">
    <source>
        <dbReference type="PROSITE" id="PS50894"/>
    </source>
</evidence>
<dbReference type="SUPFAM" id="SSF52172">
    <property type="entry name" value="CheY-like"/>
    <property type="match status" value="1"/>
</dbReference>
<keyword evidence="5" id="KW-0997">Cell inner membrane</keyword>
<evidence type="ECO:0000313" key="20">
    <source>
        <dbReference type="EMBL" id="KKB63463.1"/>
    </source>
</evidence>
<organism evidence="20 21">
    <name type="scientific">Robbsia andropogonis</name>
    <dbReference type="NCBI Taxonomy" id="28092"/>
    <lineage>
        <taxon>Bacteria</taxon>
        <taxon>Pseudomonadati</taxon>
        <taxon>Pseudomonadota</taxon>
        <taxon>Betaproteobacteria</taxon>
        <taxon>Burkholderiales</taxon>
        <taxon>Burkholderiaceae</taxon>
        <taxon>Robbsia</taxon>
    </lineage>
</organism>
<feature type="transmembrane region" description="Helical" evidence="16">
    <location>
        <begin position="374"/>
        <end position="397"/>
    </location>
</feature>
<dbReference type="Gene3D" id="1.20.1740.10">
    <property type="entry name" value="Amino acid/polyamine transporter I"/>
    <property type="match status" value="1"/>
</dbReference>
<evidence type="ECO:0000256" key="16">
    <source>
        <dbReference type="SAM" id="Phobius"/>
    </source>
</evidence>
<dbReference type="CDD" id="cd00082">
    <property type="entry name" value="HisKA"/>
    <property type="match status" value="1"/>
</dbReference>
<evidence type="ECO:0000256" key="11">
    <source>
        <dbReference type="ARBA" id="ARBA00022989"/>
    </source>
</evidence>
<feature type="transmembrane region" description="Helical" evidence="16">
    <location>
        <begin position="112"/>
        <end position="140"/>
    </location>
</feature>
<dbReference type="Pfam" id="PF02518">
    <property type="entry name" value="HATPase_c"/>
    <property type="match status" value="1"/>
</dbReference>
<dbReference type="Proteomes" id="UP000033618">
    <property type="component" value="Unassembled WGS sequence"/>
</dbReference>
<evidence type="ECO:0000259" key="18">
    <source>
        <dbReference type="PROSITE" id="PS50110"/>
    </source>
</evidence>
<dbReference type="SMART" id="SM00387">
    <property type="entry name" value="HATPase_c"/>
    <property type="match status" value="1"/>
</dbReference>
<feature type="transmembrane region" description="Helical" evidence="16">
    <location>
        <begin position="350"/>
        <end position="368"/>
    </location>
</feature>
<dbReference type="InterPro" id="IPR036097">
    <property type="entry name" value="HisK_dim/P_sf"/>
</dbReference>
<dbReference type="AlphaFoldDB" id="A0A0F5K052"/>
<keyword evidence="4" id="KW-1003">Cell membrane</keyword>
<dbReference type="Gene3D" id="1.10.287.130">
    <property type="match status" value="1"/>
</dbReference>
<keyword evidence="13 16" id="KW-0472">Membrane</keyword>
<keyword evidence="7" id="KW-0808">Transferase</keyword>
<feature type="transmembrane region" description="Helical" evidence="16">
    <location>
        <begin position="254"/>
        <end position="274"/>
    </location>
</feature>
<dbReference type="PANTHER" id="PTHR43047:SF72">
    <property type="entry name" value="OSMOSENSING HISTIDINE PROTEIN KINASE SLN1"/>
    <property type="match status" value="1"/>
</dbReference>
<keyword evidence="10" id="KW-0067">ATP-binding</keyword>
<evidence type="ECO:0000256" key="9">
    <source>
        <dbReference type="ARBA" id="ARBA00022777"/>
    </source>
</evidence>
<dbReference type="SUPFAM" id="SSF47384">
    <property type="entry name" value="Homodimeric domain of signal transducing histidine kinase"/>
    <property type="match status" value="1"/>
</dbReference>
<evidence type="ECO:0000256" key="4">
    <source>
        <dbReference type="ARBA" id="ARBA00022475"/>
    </source>
</evidence>
<dbReference type="Gene3D" id="3.30.565.10">
    <property type="entry name" value="Histidine kinase-like ATPase, C-terminal domain"/>
    <property type="match status" value="1"/>
</dbReference>
<evidence type="ECO:0000256" key="8">
    <source>
        <dbReference type="ARBA" id="ARBA00022692"/>
    </source>
</evidence>
<dbReference type="InterPro" id="IPR036641">
    <property type="entry name" value="HPT_dom_sf"/>
</dbReference>
<dbReference type="PROSITE" id="PS50109">
    <property type="entry name" value="HIS_KIN"/>
    <property type="match status" value="1"/>
</dbReference>
<dbReference type="GO" id="GO:0009927">
    <property type="term" value="F:histidine phosphotransfer kinase activity"/>
    <property type="evidence" value="ECO:0007669"/>
    <property type="project" value="TreeGrafter"/>
</dbReference>
<dbReference type="GO" id="GO:0000155">
    <property type="term" value="F:phosphorelay sensor kinase activity"/>
    <property type="evidence" value="ECO:0007669"/>
    <property type="project" value="InterPro"/>
</dbReference>
<comment type="subcellular location">
    <subcellularLocation>
        <location evidence="2">Cell inner membrane</location>
        <topology evidence="2">Multi-pass membrane protein</topology>
    </subcellularLocation>
</comment>
<dbReference type="SUPFAM" id="SSF55874">
    <property type="entry name" value="ATPase domain of HSP90 chaperone/DNA topoisomerase II/histidine kinase"/>
    <property type="match status" value="1"/>
</dbReference>
<evidence type="ECO:0000256" key="10">
    <source>
        <dbReference type="ARBA" id="ARBA00022840"/>
    </source>
</evidence>
<dbReference type="PROSITE" id="PS50110">
    <property type="entry name" value="RESPONSE_REGULATORY"/>
    <property type="match status" value="1"/>
</dbReference>
<feature type="domain" description="Response regulatory" evidence="18">
    <location>
        <begin position="925"/>
        <end position="1044"/>
    </location>
</feature>
<dbReference type="SMART" id="SM00388">
    <property type="entry name" value="HisKA"/>
    <property type="match status" value="1"/>
</dbReference>
<dbReference type="InterPro" id="IPR036890">
    <property type="entry name" value="HATPase_C_sf"/>
</dbReference>
<dbReference type="InterPro" id="IPR002293">
    <property type="entry name" value="AA/rel_permease1"/>
</dbReference>
<proteinExistence type="predicted"/>
<keyword evidence="12" id="KW-0902">Two-component regulatory system</keyword>
<feature type="transmembrane region" description="Helical" evidence="16">
    <location>
        <begin position="171"/>
        <end position="192"/>
    </location>
</feature>
<name>A0A0F5K052_9BURK</name>
<feature type="modified residue" description="Phosphohistidine" evidence="14">
    <location>
        <position position="1145"/>
    </location>
</feature>
<feature type="domain" description="HPt" evidence="19">
    <location>
        <begin position="1106"/>
        <end position="1207"/>
    </location>
</feature>
<accession>A0A0F5K052</accession>
<feature type="transmembrane region" description="Helical" evidence="16">
    <location>
        <begin position="435"/>
        <end position="456"/>
    </location>
</feature>
<evidence type="ECO:0000256" key="2">
    <source>
        <dbReference type="ARBA" id="ARBA00004429"/>
    </source>
</evidence>
<keyword evidence="21" id="KW-1185">Reference proteome</keyword>
<protein>
    <recommendedName>
        <fullName evidence="3">histidine kinase</fullName>
        <ecNumber evidence="3">2.7.13.3</ecNumber>
    </recommendedName>
</protein>
<keyword evidence="9" id="KW-0418">Kinase</keyword>
<evidence type="ECO:0000256" key="7">
    <source>
        <dbReference type="ARBA" id="ARBA00022679"/>
    </source>
</evidence>
<dbReference type="PROSITE" id="PS50894">
    <property type="entry name" value="HPT"/>
    <property type="match status" value="1"/>
</dbReference>
<dbReference type="SMART" id="SM00448">
    <property type="entry name" value="REC"/>
    <property type="match status" value="1"/>
</dbReference>
<dbReference type="CDD" id="cd06225">
    <property type="entry name" value="HAMP"/>
    <property type="match status" value="1"/>
</dbReference>
<dbReference type="Gene3D" id="1.20.120.160">
    <property type="entry name" value="HPT domain"/>
    <property type="match status" value="1"/>
</dbReference>
<keyword evidence="10" id="KW-0547">Nucleotide-binding</keyword>
<evidence type="ECO:0000256" key="12">
    <source>
        <dbReference type="ARBA" id="ARBA00023012"/>
    </source>
</evidence>
<evidence type="ECO:0000256" key="3">
    <source>
        <dbReference type="ARBA" id="ARBA00012438"/>
    </source>
</evidence>
<keyword evidence="11 16" id="KW-1133">Transmembrane helix</keyword>
<evidence type="ECO:0000256" key="15">
    <source>
        <dbReference type="PROSITE-ProRule" id="PRU00169"/>
    </source>
</evidence>
<evidence type="ECO:0000256" key="13">
    <source>
        <dbReference type="ARBA" id="ARBA00023136"/>
    </source>
</evidence>
<comment type="catalytic activity">
    <reaction evidence="1">
        <text>ATP + protein L-histidine = ADP + protein N-phospho-L-histidine.</text>
        <dbReference type="EC" id="2.7.13.3"/>
    </reaction>
</comment>
<feature type="transmembrane region" description="Helical" evidence="16">
    <location>
        <begin position="476"/>
        <end position="496"/>
    </location>
</feature>
<dbReference type="EMBL" id="LAQU01000010">
    <property type="protein sequence ID" value="KKB63463.1"/>
    <property type="molecule type" value="Genomic_DNA"/>
</dbReference>
<dbReference type="PRINTS" id="PR00344">
    <property type="entry name" value="BCTRLSENSOR"/>
</dbReference>
<dbReference type="InterPro" id="IPR011006">
    <property type="entry name" value="CheY-like_superfamily"/>
</dbReference>
<feature type="transmembrane region" description="Helical" evidence="16">
    <location>
        <begin position="508"/>
        <end position="528"/>
    </location>
</feature>
<dbReference type="GO" id="GO:0005886">
    <property type="term" value="C:plasma membrane"/>
    <property type="evidence" value="ECO:0007669"/>
    <property type="project" value="UniProtKB-SubCell"/>
</dbReference>
<evidence type="ECO:0000259" key="17">
    <source>
        <dbReference type="PROSITE" id="PS50109"/>
    </source>
</evidence>
<dbReference type="PANTHER" id="PTHR43047">
    <property type="entry name" value="TWO-COMPONENT HISTIDINE PROTEIN KINASE"/>
    <property type="match status" value="1"/>
</dbReference>
<dbReference type="EC" id="2.7.13.3" evidence="3"/>
<dbReference type="InterPro" id="IPR008207">
    <property type="entry name" value="Sig_transdc_His_kin_Hpt_dom"/>
</dbReference>
<comment type="caution">
    <text evidence="20">The sequence shown here is derived from an EMBL/GenBank/DDBJ whole genome shotgun (WGS) entry which is preliminary data.</text>
</comment>
<dbReference type="Gene3D" id="3.40.50.2300">
    <property type="match status" value="1"/>
</dbReference>